<proteinExistence type="predicted"/>
<sequence>MTIALEHPVLHSTAIALPARFQASYTTRLVAVGVDKRPSDFWLETAGTPQAGDVVIARVTAINNHKRVETPESRKAILFEGALVMLAYGHRYAADQFLAHVPEDLGPCHLVAAGGIAGTVTALHDRVDEPTEIEPLGLLTNARGTVNVRDFAAFDNPLKVEAPNKRAQVIAVLGTSMNSGKSTTLACLVNGLAAAGQKVAAGKITGTGAGNDRMIYHDAGAHSVIDFTDFGYPTTFKLNFAEIRALSVNMINVLADSGADTVIVEIADGIYQGETSRLLRDQVFQESVDHVVFSAVDALGAKAGVQELQAAGLHVAAASGVMTASPLATVEAATVLEVPVVPTFDLTNPEIVTAVLTDHA</sequence>
<dbReference type="RefSeq" id="WP_003863384.1">
    <property type="nucleotide sequence ID" value="NZ_CP011309.1"/>
</dbReference>
<evidence type="ECO:0000313" key="1">
    <source>
        <dbReference type="EMBL" id="AKF26296.1"/>
    </source>
</evidence>
<reference evidence="1 2" key="1">
    <citation type="submission" date="2015-04" db="EMBL/GenBank/DDBJ databases">
        <title>Complete Genome Sequence of Brevibacterium flavum ATCC 15168.</title>
        <authorList>
            <person name="Ahn J."/>
            <person name="Park G."/>
            <person name="Jeon W."/>
            <person name="Jang Y."/>
            <person name="Jang M."/>
            <person name="Lee H."/>
            <person name="Lee H."/>
        </authorList>
    </citation>
    <scope>NUCLEOTIDE SEQUENCE [LARGE SCALE GENOMIC DNA]</scope>
    <source>
        <strain evidence="1 2">ATCC 15168</strain>
    </source>
</reference>
<dbReference type="EMBL" id="CP011309">
    <property type="protein sequence ID" value="AKF26296.1"/>
    <property type="molecule type" value="Genomic_DNA"/>
</dbReference>
<protein>
    <submittedName>
        <fullName evidence="1">Malic enzyme protein</fullName>
    </submittedName>
</protein>
<dbReference type="HOGENOM" id="CLU_064232_0_0_11"/>
<dbReference type="AlphaFoldDB" id="A0A0F6Z498"/>
<dbReference type="InterPro" id="IPR027417">
    <property type="entry name" value="P-loop_NTPase"/>
</dbReference>
<name>A0A0F6Z498_9CORY</name>
<keyword evidence="2" id="KW-1185">Reference proteome</keyword>
<dbReference type="Gene3D" id="3.40.50.300">
    <property type="entry name" value="P-loop containing nucleotide triphosphate hydrolases"/>
    <property type="match status" value="1"/>
</dbReference>
<accession>A0A0F6Z498</accession>
<dbReference type="SUPFAM" id="SSF52540">
    <property type="entry name" value="P-loop containing nucleoside triphosphate hydrolases"/>
    <property type="match status" value="1"/>
</dbReference>
<evidence type="ECO:0000313" key="2">
    <source>
        <dbReference type="Proteomes" id="UP000034037"/>
    </source>
</evidence>
<dbReference type="PATRIC" id="fig|92706.3.peg.279"/>
<organism evidence="1 2">
    <name type="scientific">[Brevibacterium] flavum</name>
    <dbReference type="NCBI Taxonomy" id="92706"/>
    <lineage>
        <taxon>Bacteria</taxon>
        <taxon>Bacillati</taxon>
        <taxon>Actinomycetota</taxon>
        <taxon>Actinomycetes</taxon>
        <taxon>Mycobacteriales</taxon>
        <taxon>Corynebacteriaceae</taxon>
        <taxon>Corynebacterium</taxon>
    </lineage>
</organism>
<dbReference type="Proteomes" id="UP000034037">
    <property type="component" value="Chromosome"/>
</dbReference>
<gene>
    <name evidence="1" type="ORF">YH66_01370</name>
</gene>